<keyword evidence="7 8" id="KW-0456">Lyase</keyword>
<evidence type="ECO:0000256" key="2">
    <source>
        <dbReference type="ARBA" id="ARBA00022723"/>
    </source>
</evidence>
<dbReference type="EC" id="4.1.1.130" evidence="8"/>
<dbReference type="PANTHER" id="PTHR12922:SF7">
    <property type="entry name" value="UBIQUINONE BIOSYNTHESIS PROTEIN COQ4 HOMOLOG, MITOCHONDRIAL"/>
    <property type="match status" value="1"/>
</dbReference>
<protein>
    <recommendedName>
        <fullName evidence="8">Ubiquinone biosynthesis protein COQ4 homolog, mitochondrial</fullName>
    </recommendedName>
    <alternativeName>
        <fullName evidence="8">4-hydroxy-3-methoxy-5-polyprenylbenzoate decarboxylase</fullName>
        <ecNumber evidence="8">4.1.1.130</ecNumber>
    </alternativeName>
    <alternativeName>
        <fullName evidence="8">Coenzyme Q biosynthesis protein 4 homolog</fullName>
    </alternativeName>
</protein>
<dbReference type="GO" id="GO:0120539">
    <property type="term" value="F:4-hydroxy-3-methoxy-5-polyprenylbenzoate decarboxylase activity"/>
    <property type="evidence" value="ECO:0007669"/>
    <property type="project" value="UniProtKB-EC"/>
</dbReference>
<dbReference type="UniPathway" id="UPA00232"/>
<comment type="cofactor">
    <cofactor evidence="8">
        <name>Zn(2+)</name>
        <dbReference type="ChEBI" id="CHEBI:29105"/>
    </cofactor>
</comment>
<dbReference type="HAMAP" id="MF_03111">
    <property type="entry name" value="Coq4"/>
    <property type="match status" value="1"/>
</dbReference>
<accession>J3JTQ2</accession>
<proteinExistence type="evidence at transcript level"/>
<feature type="binding site" evidence="8">
    <location>
        <position position="157"/>
    </location>
    <ligand>
        <name>Zn(2+)</name>
        <dbReference type="ChEBI" id="CHEBI:29105"/>
    </ligand>
</feature>
<dbReference type="InterPro" id="IPR027540">
    <property type="entry name" value="Coq4_euk"/>
</dbReference>
<keyword evidence="2 8" id="KW-0479">Metal-binding</keyword>
<evidence type="ECO:0000256" key="7">
    <source>
        <dbReference type="ARBA" id="ARBA00023239"/>
    </source>
</evidence>
<sequence length="255" mass="29258">MKLLLSVPKPCRMALKRPLCSGAGSRFEDDFEKHHCPTNFFQRSLLTVGSAAISILNPHRGDMIACLAETTGDQALRYMKTCMEQSEEGQQILRDRPRINTTSVDLDKLQKLPADTLGGAYYSFLVKNRVTPDSRMTVQFVDNIELAYVVQRYREAHDLIHTVLQMPTNMLGEVTVKWVEALQFKLPMCISGAVFGPLRLKTKHRQLYLSSYLPWALKTGQSAEFLLNIYFEKRWQQPLTEFYQEVNIQPLVLNQ</sequence>
<keyword evidence="5 8" id="KW-0496">Mitochondrion</keyword>
<evidence type="ECO:0000256" key="5">
    <source>
        <dbReference type="ARBA" id="ARBA00023128"/>
    </source>
</evidence>
<dbReference type="InterPro" id="IPR007715">
    <property type="entry name" value="Coq4"/>
</dbReference>
<keyword evidence="1 8" id="KW-0831">Ubiquinone biosynthesis</keyword>
<comment type="similarity">
    <text evidence="8">Belongs to the COQ4 family.</text>
</comment>
<dbReference type="GO" id="GO:0008270">
    <property type="term" value="F:zinc ion binding"/>
    <property type="evidence" value="ECO:0007669"/>
    <property type="project" value="UniProtKB-UniRule"/>
</dbReference>
<comment type="function">
    <text evidence="8">Lyase that catalyzes the C1-decarboxylation of 4-hydroxy-3-methoxy-5-(all-trans-polyprenyl)benzoic acid into 2-methoxy-6-(all-trans-polyprenyl)phenol during ubiquinone biosynthesis.</text>
</comment>
<dbReference type="EMBL" id="BT126609">
    <property type="protein sequence ID" value="AEE61573.1"/>
    <property type="molecule type" value="mRNA"/>
</dbReference>
<evidence type="ECO:0000256" key="1">
    <source>
        <dbReference type="ARBA" id="ARBA00022688"/>
    </source>
</evidence>
<feature type="binding site" evidence="8">
    <location>
        <position position="161"/>
    </location>
    <ligand>
        <name>Zn(2+)</name>
        <dbReference type="ChEBI" id="CHEBI:29105"/>
    </ligand>
</feature>
<dbReference type="PANTHER" id="PTHR12922">
    <property type="entry name" value="UBIQUINONE BIOSYNTHESIS PROTEIN"/>
    <property type="match status" value="1"/>
</dbReference>
<dbReference type="GO" id="GO:0031314">
    <property type="term" value="C:extrinsic component of mitochondrial inner membrane"/>
    <property type="evidence" value="ECO:0007669"/>
    <property type="project" value="UniProtKB-UniRule"/>
</dbReference>
<dbReference type="HOGENOM" id="CLU_061241_1_1_1"/>
<comment type="catalytic activity">
    <reaction evidence="8">
        <text>a 4-hydroxy-3-methoxy-5-(all-trans-polyprenyl)benzoate + H(+) = a 2-methoxy-6-(all-trans-polyprenyl)phenol + CO2</text>
        <dbReference type="Rhea" id="RHEA:81179"/>
        <dbReference type="Rhea" id="RHEA-COMP:9551"/>
        <dbReference type="Rhea" id="RHEA-COMP:10931"/>
        <dbReference type="ChEBI" id="CHEBI:15378"/>
        <dbReference type="ChEBI" id="CHEBI:16526"/>
        <dbReference type="ChEBI" id="CHEBI:62731"/>
        <dbReference type="ChEBI" id="CHEBI:84443"/>
        <dbReference type="EC" id="4.1.1.130"/>
    </reaction>
</comment>
<keyword evidence="3 8" id="KW-0999">Mitochondrion inner membrane</keyword>
<evidence type="ECO:0000256" key="6">
    <source>
        <dbReference type="ARBA" id="ARBA00023136"/>
    </source>
</evidence>
<feature type="binding site" evidence="8">
    <location>
        <position position="173"/>
    </location>
    <ligand>
        <name>Zn(2+)</name>
        <dbReference type="ChEBI" id="CHEBI:29105"/>
    </ligand>
</feature>
<keyword evidence="6 8" id="KW-0472">Membrane</keyword>
<keyword evidence="4 8" id="KW-0862">Zinc</keyword>
<reference evidence="9" key="1">
    <citation type="journal article" date="2012" name="Insect Biochem. Mol. Biol.">
        <title>Transcriptome and full-length cDNA resources for the mountain pine beetle, Dendroctonus ponderosae Hopkins, a major insect pest of pine forests.</title>
        <authorList>
            <person name="Keeling C.I."/>
            <person name="Henderson H."/>
            <person name="Li M."/>
            <person name="Yuen M."/>
            <person name="Clark E.L."/>
            <person name="Fraser J.D."/>
            <person name="Huber D.P."/>
            <person name="Liao N.Y."/>
            <person name="Roderick Docking T."/>
            <person name="Birol I."/>
            <person name="Chan S.K."/>
            <person name="Taylor G.A."/>
            <person name="Palmquist D."/>
            <person name="Jones S.J."/>
            <person name="Bohlmann J."/>
        </authorList>
    </citation>
    <scope>NUCLEOTIDE SEQUENCE</scope>
    <source>
        <tissue evidence="9">Antennae</tissue>
    </source>
</reference>
<evidence type="ECO:0000256" key="4">
    <source>
        <dbReference type="ARBA" id="ARBA00022833"/>
    </source>
</evidence>
<dbReference type="AlphaFoldDB" id="J3JTQ2"/>
<evidence type="ECO:0000256" key="3">
    <source>
        <dbReference type="ARBA" id="ARBA00022792"/>
    </source>
</evidence>
<dbReference type="Pfam" id="PF05019">
    <property type="entry name" value="Coq4"/>
    <property type="match status" value="1"/>
</dbReference>
<evidence type="ECO:0000313" key="9">
    <source>
        <dbReference type="EMBL" id="AEE61573.1"/>
    </source>
</evidence>
<dbReference type="OrthoDB" id="4249at2759"/>
<feature type="binding site" evidence="8">
    <location>
        <position position="158"/>
    </location>
    <ligand>
        <name>Zn(2+)</name>
        <dbReference type="ChEBI" id="CHEBI:29105"/>
    </ligand>
</feature>
<organism evidence="9">
    <name type="scientific">Dendroctonus ponderosae</name>
    <name type="common">Mountain pine beetle</name>
    <dbReference type="NCBI Taxonomy" id="77166"/>
    <lineage>
        <taxon>Eukaryota</taxon>
        <taxon>Metazoa</taxon>
        <taxon>Ecdysozoa</taxon>
        <taxon>Arthropoda</taxon>
        <taxon>Hexapoda</taxon>
        <taxon>Insecta</taxon>
        <taxon>Pterygota</taxon>
        <taxon>Neoptera</taxon>
        <taxon>Endopterygota</taxon>
        <taxon>Coleoptera</taxon>
        <taxon>Polyphaga</taxon>
        <taxon>Cucujiformia</taxon>
        <taxon>Curculionidae</taxon>
        <taxon>Scolytinae</taxon>
        <taxon>Dendroctonus</taxon>
    </lineage>
</organism>
<name>J3JTQ2_DENPD</name>
<comment type="subcellular location">
    <subcellularLocation>
        <location evidence="8">Mitochondrion inner membrane</location>
        <topology evidence="8">Peripheral membrane protein</topology>
        <orientation evidence="8">Matrix side</orientation>
    </subcellularLocation>
</comment>
<evidence type="ECO:0000256" key="8">
    <source>
        <dbReference type="HAMAP-Rule" id="MF_03111"/>
    </source>
</evidence>
<comment type="subunit">
    <text evidence="8">Component of a multi-subunit COQ enzyme complex.</text>
</comment>
<comment type="pathway">
    <text evidence="8">Cofactor biosynthesis; ubiquinone biosynthesis.</text>
</comment>